<proteinExistence type="predicted"/>
<evidence type="ECO:0000313" key="1">
    <source>
        <dbReference type="EMBL" id="GAY77397.1"/>
    </source>
</evidence>
<name>A0A4Y1ZE47_9BACL</name>
<dbReference type="AlphaFoldDB" id="A0A4Y1ZE47"/>
<protein>
    <submittedName>
        <fullName evidence="1">Uncharacterized protein</fullName>
    </submittedName>
</protein>
<reference evidence="1 2" key="1">
    <citation type="submission" date="2017-11" db="EMBL/GenBank/DDBJ databases">
        <title>Draft Genome Sequence of Sporolactobacillus inulinus NBRC 111894 Isolated from Koso, a Japanese Sugar-Vegetable Fermented Beverage.</title>
        <authorList>
            <person name="Chiou T.Y."/>
            <person name="Oshima K."/>
            <person name="Suda W."/>
            <person name="Hattori M."/>
            <person name="Takahashi T."/>
        </authorList>
    </citation>
    <scope>NUCLEOTIDE SEQUENCE [LARGE SCALE GENOMIC DNA]</scope>
    <source>
        <strain evidence="1 2">NBRC111894</strain>
    </source>
</reference>
<comment type="caution">
    <text evidence="1">The sequence shown here is derived from an EMBL/GenBank/DDBJ whole genome shotgun (WGS) entry which is preliminary data.</text>
</comment>
<evidence type="ECO:0000313" key="2">
    <source>
        <dbReference type="Proteomes" id="UP000319716"/>
    </source>
</evidence>
<dbReference type="Proteomes" id="UP000319716">
    <property type="component" value="Unassembled WGS sequence"/>
</dbReference>
<organism evidence="1 2">
    <name type="scientific">Sporolactobacillus inulinus</name>
    <dbReference type="NCBI Taxonomy" id="2078"/>
    <lineage>
        <taxon>Bacteria</taxon>
        <taxon>Bacillati</taxon>
        <taxon>Bacillota</taxon>
        <taxon>Bacilli</taxon>
        <taxon>Bacillales</taxon>
        <taxon>Sporolactobacillaceae</taxon>
        <taxon>Sporolactobacillus</taxon>
    </lineage>
</organism>
<sequence length="37" mass="3896">MDLSADISLALLPNTPSALAKEQRSLLFCVNASFGDS</sequence>
<gene>
    <name evidence="1" type="ORF">NBRC111894_2951</name>
</gene>
<dbReference type="EMBL" id="BEXB01000025">
    <property type="protein sequence ID" value="GAY77397.1"/>
    <property type="molecule type" value="Genomic_DNA"/>
</dbReference>
<accession>A0A4Y1ZE47</accession>